<comment type="caution">
    <text evidence="19">The sequence shown here is derived from an EMBL/GenBank/DDBJ whole genome shotgun (WGS) entry which is preliminary data.</text>
</comment>
<feature type="domain" description="FPG-type" evidence="17">
    <location>
        <begin position="272"/>
        <end position="308"/>
    </location>
</feature>
<dbReference type="PROSITE" id="PS51066">
    <property type="entry name" value="ZF_FPG_2"/>
    <property type="match status" value="1"/>
</dbReference>
<accession>A0A2H0QSL9</accession>
<comment type="catalytic activity">
    <reaction evidence="15">
        <text>2'-deoxyribonucleotide-(2'-deoxyribose 5'-phosphate)-2'-deoxyribonucleotide-DNA = a 3'-end 2'-deoxyribonucleotide-(2,3-dehydro-2,3-deoxyribose 5'-phosphate)-DNA + a 5'-end 5'-phospho-2'-deoxyribonucleoside-DNA + H(+)</text>
        <dbReference type="Rhea" id="RHEA:66592"/>
        <dbReference type="Rhea" id="RHEA-COMP:13180"/>
        <dbReference type="Rhea" id="RHEA-COMP:16897"/>
        <dbReference type="Rhea" id="RHEA-COMP:17067"/>
        <dbReference type="ChEBI" id="CHEBI:15378"/>
        <dbReference type="ChEBI" id="CHEBI:136412"/>
        <dbReference type="ChEBI" id="CHEBI:157695"/>
        <dbReference type="ChEBI" id="CHEBI:167181"/>
        <dbReference type="EC" id="4.2.99.18"/>
    </reaction>
</comment>
<dbReference type="PANTHER" id="PTHR22993:SF9">
    <property type="entry name" value="FORMAMIDOPYRIMIDINE-DNA GLYCOSYLASE"/>
    <property type="match status" value="1"/>
</dbReference>
<evidence type="ECO:0000256" key="14">
    <source>
        <dbReference type="ARBA" id="ARBA00023295"/>
    </source>
</evidence>
<dbReference type="InterPro" id="IPR035937">
    <property type="entry name" value="FPG_N"/>
</dbReference>
<evidence type="ECO:0000256" key="12">
    <source>
        <dbReference type="ARBA" id="ARBA00023239"/>
    </source>
</evidence>
<dbReference type="GO" id="GO:0003684">
    <property type="term" value="F:damaged DNA binding"/>
    <property type="evidence" value="ECO:0007669"/>
    <property type="project" value="InterPro"/>
</dbReference>
<dbReference type="InterPro" id="IPR012319">
    <property type="entry name" value="FPG_cat"/>
</dbReference>
<evidence type="ECO:0000256" key="7">
    <source>
        <dbReference type="ARBA" id="ARBA00022771"/>
    </source>
</evidence>
<evidence type="ECO:0000256" key="2">
    <source>
        <dbReference type="ARBA" id="ARBA00001947"/>
    </source>
</evidence>
<evidence type="ECO:0000256" key="9">
    <source>
        <dbReference type="ARBA" id="ARBA00022833"/>
    </source>
</evidence>
<dbReference type="GO" id="GO:0008270">
    <property type="term" value="F:zinc ion binding"/>
    <property type="evidence" value="ECO:0007669"/>
    <property type="project" value="UniProtKB-KW"/>
</dbReference>
<keyword evidence="9" id="KW-0862">Zinc</keyword>
<dbReference type="Pfam" id="PF01149">
    <property type="entry name" value="Fapy_DNA_glyco"/>
    <property type="match status" value="1"/>
</dbReference>
<evidence type="ECO:0000313" key="20">
    <source>
        <dbReference type="Proteomes" id="UP000231333"/>
    </source>
</evidence>
<evidence type="ECO:0000259" key="17">
    <source>
        <dbReference type="PROSITE" id="PS51066"/>
    </source>
</evidence>
<evidence type="ECO:0000256" key="10">
    <source>
        <dbReference type="ARBA" id="ARBA00023125"/>
    </source>
</evidence>
<dbReference type="SUPFAM" id="SSF81624">
    <property type="entry name" value="N-terminal domain of MutM-like DNA repair proteins"/>
    <property type="match status" value="1"/>
</dbReference>
<dbReference type="FunFam" id="1.10.8.50:FF:000003">
    <property type="entry name" value="Formamidopyrimidine-DNA glycosylase"/>
    <property type="match status" value="1"/>
</dbReference>
<dbReference type="CDD" id="cd08966">
    <property type="entry name" value="EcFpg-like_N"/>
    <property type="match status" value="1"/>
</dbReference>
<keyword evidence="10" id="KW-0238">DNA-binding</keyword>
<evidence type="ECO:0000259" key="18">
    <source>
        <dbReference type="PROSITE" id="PS51068"/>
    </source>
</evidence>
<comment type="catalytic activity">
    <reaction evidence="1">
        <text>Hydrolysis of DNA containing ring-opened 7-methylguanine residues, releasing 2,6-diamino-4-hydroxy-5-(N-methyl)formamidopyrimidine.</text>
        <dbReference type="EC" id="3.2.2.23"/>
    </reaction>
</comment>
<evidence type="ECO:0000313" key="19">
    <source>
        <dbReference type="EMBL" id="PIR37243.1"/>
    </source>
</evidence>
<dbReference type="GO" id="GO:0140078">
    <property type="term" value="F:class I DNA-(apurinic or apyrimidinic site) endonuclease activity"/>
    <property type="evidence" value="ECO:0007669"/>
    <property type="project" value="UniProtKB-EC"/>
</dbReference>
<evidence type="ECO:0000256" key="5">
    <source>
        <dbReference type="ARBA" id="ARBA00022723"/>
    </source>
</evidence>
<evidence type="ECO:0000256" key="11">
    <source>
        <dbReference type="ARBA" id="ARBA00023204"/>
    </source>
</evidence>
<keyword evidence="13" id="KW-0511">Multifunctional enzyme</keyword>
<evidence type="ECO:0000256" key="13">
    <source>
        <dbReference type="ARBA" id="ARBA00023268"/>
    </source>
</evidence>
<dbReference type="SUPFAM" id="SSF57716">
    <property type="entry name" value="Glucocorticoid receptor-like (DNA-binding domain)"/>
    <property type="match status" value="1"/>
</dbReference>
<dbReference type="PROSITE" id="PS51068">
    <property type="entry name" value="FPG_CAT"/>
    <property type="match status" value="1"/>
</dbReference>
<evidence type="ECO:0000256" key="6">
    <source>
        <dbReference type="ARBA" id="ARBA00022763"/>
    </source>
</evidence>
<keyword evidence="7 16" id="KW-0863">Zinc-finger</keyword>
<gene>
    <name evidence="19" type="ORF">COV34_03410</name>
</gene>
<protein>
    <recommendedName>
        <fullName evidence="21">DNA-formamidopyrimidine glycosylase</fullName>
    </recommendedName>
</protein>
<evidence type="ECO:0000256" key="15">
    <source>
        <dbReference type="ARBA" id="ARBA00044632"/>
    </source>
</evidence>
<evidence type="ECO:0008006" key="21">
    <source>
        <dbReference type="Google" id="ProtNLM"/>
    </source>
</evidence>
<evidence type="ECO:0000256" key="16">
    <source>
        <dbReference type="PROSITE-ProRule" id="PRU00391"/>
    </source>
</evidence>
<evidence type="ECO:0000256" key="8">
    <source>
        <dbReference type="ARBA" id="ARBA00022801"/>
    </source>
</evidence>
<dbReference type="NCBIfam" id="TIGR00577">
    <property type="entry name" value="fpg"/>
    <property type="match status" value="1"/>
</dbReference>
<reference evidence="19 20" key="1">
    <citation type="submission" date="2017-09" db="EMBL/GenBank/DDBJ databases">
        <title>Depth-based differentiation of microbial function through sediment-hosted aquifers and enrichment of novel symbionts in the deep terrestrial subsurface.</title>
        <authorList>
            <person name="Probst A.J."/>
            <person name="Ladd B."/>
            <person name="Jarett J.K."/>
            <person name="Geller-Mcgrath D.E."/>
            <person name="Sieber C.M."/>
            <person name="Emerson J.B."/>
            <person name="Anantharaman K."/>
            <person name="Thomas B.C."/>
            <person name="Malmstrom R."/>
            <person name="Stieglmeier M."/>
            <person name="Klingl A."/>
            <person name="Woyke T."/>
            <person name="Ryan C.M."/>
            <person name="Banfield J.F."/>
        </authorList>
    </citation>
    <scope>NUCLEOTIDE SEQUENCE [LARGE SCALE GENOMIC DNA]</scope>
    <source>
        <strain evidence="19">CG10_big_fil_rev_8_21_14_0_10_42_12</strain>
    </source>
</reference>
<keyword evidence="11" id="KW-0234">DNA repair</keyword>
<comment type="subunit">
    <text evidence="4">Monomer.</text>
</comment>
<evidence type="ECO:0000256" key="4">
    <source>
        <dbReference type="ARBA" id="ARBA00011245"/>
    </source>
</evidence>
<keyword evidence="5" id="KW-0479">Metal-binding</keyword>
<evidence type="ECO:0000256" key="3">
    <source>
        <dbReference type="ARBA" id="ARBA00009409"/>
    </source>
</evidence>
<organism evidence="19 20">
    <name type="scientific">Candidatus Zambryskibacteria bacterium CG10_big_fil_rev_8_21_14_0_10_42_12</name>
    <dbReference type="NCBI Taxonomy" id="1975115"/>
    <lineage>
        <taxon>Bacteria</taxon>
        <taxon>Candidatus Zambryskiibacteriota</taxon>
    </lineage>
</organism>
<dbReference type="Pfam" id="PF06831">
    <property type="entry name" value="H2TH"/>
    <property type="match status" value="1"/>
</dbReference>
<dbReference type="InterPro" id="IPR000214">
    <property type="entry name" value="Znf_DNA_glyclase/AP_lyase"/>
</dbReference>
<dbReference type="SUPFAM" id="SSF46946">
    <property type="entry name" value="S13-like H2TH domain"/>
    <property type="match status" value="1"/>
</dbReference>
<dbReference type="NCBIfam" id="NF002211">
    <property type="entry name" value="PRK01103.1"/>
    <property type="match status" value="1"/>
</dbReference>
<dbReference type="GO" id="GO:0034039">
    <property type="term" value="F:8-oxo-7,8-dihydroguanine DNA N-glycosylase activity"/>
    <property type="evidence" value="ECO:0007669"/>
    <property type="project" value="TreeGrafter"/>
</dbReference>
<comment type="similarity">
    <text evidence="3">Belongs to the FPG family.</text>
</comment>
<dbReference type="GO" id="GO:0006284">
    <property type="term" value="P:base-excision repair"/>
    <property type="evidence" value="ECO:0007669"/>
    <property type="project" value="InterPro"/>
</dbReference>
<keyword evidence="8" id="KW-0378">Hydrolase</keyword>
<dbReference type="Gene3D" id="1.10.8.50">
    <property type="match status" value="1"/>
</dbReference>
<dbReference type="InterPro" id="IPR015886">
    <property type="entry name" value="H2TH_FPG"/>
</dbReference>
<dbReference type="EMBL" id="PCXL01000026">
    <property type="protein sequence ID" value="PIR37243.1"/>
    <property type="molecule type" value="Genomic_DNA"/>
</dbReference>
<proteinExistence type="inferred from homology"/>
<dbReference type="SMART" id="SM01232">
    <property type="entry name" value="H2TH"/>
    <property type="match status" value="1"/>
</dbReference>
<dbReference type="AlphaFoldDB" id="A0A2H0QSL9"/>
<dbReference type="Gene3D" id="3.20.190.10">
    <property type="entry name" value="MutM-like, N-terminal"/>
    <property type="match status" value="1"/>
</dbReference>
<dbReference type="SMART" id="SM00898">
    <property type="entry name" value="Fapy_DNA_glyco"/>
    <property type="match status" value="1"/>
</dbReference>
<feature type="domain" description="Formamidopyrimidine-DNA glycosylase catalytic" evidence="18">
    <location>
        <begin position="2"/>
        <end position="146"/>
    </location>
</feature>
<name>A0A2H0QSL9_9BACT</name>
<dbReference type="InterPro" id="IPR020629">
    <property type="entry name" value="FPG_Glyclase"/>
</dbReference>
<keyword evidence="6" id="KW-0227">DNA damage</keyword>
<dbReference type="Proteomes" id="UP000231333">
    <property type="component" value="Unassembled WGS sequence"/>
</dbReference>
<dbReference type="InterPro" id="IPR010979">
    <property type="entry name" value="Ribosomal_uS13-like_H2TH"/>
</dbReference>
<evidence type="ECO:0000256" key="1">
    <source>
        <dbReference type="ARBA" id="ARBA00001668"/>
    </source>
</evidence>
<comment type="cofactor">
    <cofactor evidence="2">
        <name>Zn(2+)</name>
        <dbReference type="ChEBI" id="CHEBI:29105"/>
    </cofactor>
</comment>
<keyword evidence="14" id="KW-0326">Glycosidase</keyword>
<dbReference type="PANTHER" id="PTHR22993">
    <property type="entry name" value="FORMAMIDOPYRIMIDINE-DNA GLYCOSYLASE"/>
    <property type="match status" value="1"/>
</dbReference>
<keyword evidence="12" id="KW-0456">Lyase</keyword>
<sequence length="310" mass="35378">MPELPEVTTTVNGIKKEVVGLSITDVWTDYFSPLYTDKEHIKDKNYFSYFKKQIIGAKIVDAERRAKNILIHLDNNKTILIHMKMTGHIMYGPYRRSTPKEKRETKETWLPVLDGSLKDPFNRFIHLVFTLSNNKHLVMSDVRKFGKVIVIETGALHSHKDLHHLGPEPLETSFGFKDFKEVLLKKPNGKIKQVLMDQSVIAGIGNIYSDEILYEADVHPLSTVSKIRDKNLKKMFDSIKNVLSKGIDFGGDSTSDYRNIYGESGTFHHHHKVYRETGKPCPKKGCPGTIKRISLGGRGAHFCDTHQILY</sequence>